<protein>
    <submittedName>
        <fullName evidence="2 4">Uncharacterized protein</fullName>
    </submittedName>
</protein>
<evidence type="ECO:0000313" key="4">
    <source>
        <dbReference type="RefSeq" id="XP_033535864.1"/>
    </source>
</evidence>
<name>A0A6G1G881_9PEZI</name>
<dbReference type="GeneID" id="54419585"/>
<reference evidence="2 4" key="1">
    <citation type="submission" date="2020-01" db="EMBL/GenBank/DDBJ databases">
        <authorList>
            <consortium name="DOE Joint Genome Institute"/>
            <person name="Haridas S."/>
            <person name="Albert R."/>
            <person name="Binder M."/>
            <person name="Bloem J."/>
            <person name="Labutti K."/>
            <person name="Salamov A."/>
            <person name="Andreopoulos B."/>
            <person name="Baker S.E."/>
            <person name="Barry K."/>
            <person name="Bills G."/>
            <person name="Bluhm B.H."/>
            <person name="Cannon C."/>
            <person name="Castanera R."/>
            <person name="Culley D.E."/>
            <person name="Daum C."/>
            <person name="Ezra D."/>
            <person name="Gonzalez J.B."/>
            <person name="Henrissat B."/>
            <person name="Kuo A."/>
            <person name="Liang C."/>
            <person name="Lipzen A."/>
            <person name="Lutzoni F."/>
            <person name="Magnuson J."/>
            <person name="Mondo S."/>
            <person name="Nolan M."/>
            <person name="Ohm R."/>
            <person name="Pangilinan J."/>
            <person name="Park H.-J."/>
            <person name="Ramirez L."/>
            <person name="Alfaro M."/>
            <person name="Sun H."/>
            <person name="Tritt A."/>
            <person name="Yoshinaga Y."/>
            <person name="Zwiers L.-H."/>
            <person name="Turgeon B.G."/>
            <person name="Goodwin S.B."/>
            <person name="Spatafora J.W."/>
            <person name="Crous P.W."/>
            <person name="Grigoriev I.V."/>
        </authorList>
    </citation>
    <scope>NUCLEOTIDE SEQUENCE</scope>
    <source>
        <strain evidence="2 4">CBS 781.70</strain>
    </source>
</reference>
<accession>A0A6G1G881</accession>
<dbReference type="RefSeq" id="XP_033535864.1">
    <property type="nucleotide sequence ID" value="XM_033679015.1"/>
</dbReference>
<reference evidence="4" key="3">
    <citation type="submission" date="2025-04" db="UniProtKB">
        <authorList>
            <consortium name="RefSeq"/>
        </authorList>
    </citation>
    <scope>IDENTIFICATION</scope>
    <source>
        <strain evidence="4">CBS 781.70</strain>
    </source>
</reference>
<reference evidence="4" key="2">
    <citation type="submission" date="2020-04" db="EMBL/GenBank/DDBJ databases">
        <authorList>
            <consortium name="NCBI Genome Project"/>
        </authorList>
    </citation>
    <scope>NUCLEOTIDE SEQUENCE</scope>
    <source>
        <strain evidence="4">CBS 781.70</strain>
    </source>
</reference>
<proteinExistence type="predicted"/>
<organism evidence="2">
    <name type="scientific">Eremomyces bilateralis CBS 781.70</name>
    <dbReference type="NCBI Taxonomy" id="1392243"/>
    <lineage>
        <taxon>Eukaryota</taxon>
        <taxon>Fungi</taxon>
        <taxon>Dikarya</taxon>
        <taxon>Ascomycota</taxon>
        <taxon>Pezizomycotina</taxon>
        <taxon>Dothideomycetes</taxon>
        <taxon>Dothideomycetes incertae sedis</taxon>
        <taxon>Eremomycetales</taxon>
        <taxon>Eremomycetaceae</taxon>
        <taxon>Eremomyces</taxon>
    </lineage>
</organism>
<evidence type="ECO:0000313" key="3">
    <source>
        <dbReference type="Proteomes" id="UP000504638"/>
    </source>
</evidence>
<gene>
    <name evidence="2 4" type="ORF">P152DRAFT_456461</name>
</gene>
<keyword evidence="3" id="KW-1185">Reference proteome</keyword>
<dbReference type="Proteomes" id="UP000504638">
    <property type="component" value="Unplaced"/>
</dbReference>
<dbReference type="EMBL" id="ML975153">
    <property type="protein sequence ID" value="KAF1814233.1"/>
    <property type="molecule type" value="Genomic_DNA"/>
</dbReference>
<sequence>MTLPGLPHPSARRIHPRPAATATEPNSPIASPSVKCSGSERRCPQPVGLRDTFTAFVTTALARGGEVMQDAYFHVWSVLIVGDTVGCGLPREFSEGCVV</sequence>
<evidence type="ECO:0000313" key="2">
    <source>
        <dbReference type="EMBL" id="KAF1814233.1"/>
    </source>
</evidence>
<feature type="region of interest" description="Disordered" evidence="1">
    <location>
        <begin position="1"/>
        <end position="41"/>
    </location>
</feature>
<dbReference type="AlphaFoldDB" id="A0A6G1G881"/>
<feature type="compositionally biased region" description="Polar residues" evidence="1">
    <location>
        <begin position="23"/>
        <end position="36"/>
    </location>
</feature>
<evidence type="ECO:0000256" key="1">
    <source>
        <dbReference type="SAM" id="MobiDB-lite"/>
    </source>
</evidence>